<organism evidence="1 2">
    <name type="scientific">Acidisarcina polymorpha</name>
    <dbReference type="NCBI Taxonomy" id="2211140"/>
    <lineage>
        <taxon>Bacteria</taxon>
        <taxon>Pseudomonadati</taxon>
        <taxon>Acidobacteriota</taxon>
        <taxon>Terriglobia</taxon>
        <taxon>Terriglobales</taxon>
        <taxon>Acidobacteriaceae</taxon>
        <taxon>Acidisarcina</taxon>
    </lineage>
</organism>
<evidence type="ECO:0000313" key="1">
    <source>
        <dbReference type="EMBL" id="AXC12296.1"/>
    </source>
</evidence>
<gene>
    <name evidence="1" type="ORF">ACPOL_2994</name>
</gene>
<evidence type="ECO:0000313" key="2">
    <source>
        <dbReference type="Proteomes" id="UP000253606"/>
    </source>
</evidence>
<protein>
    <submittedName>
        <fullName evidence="1">Uncharacterized protein</fullName>
    </submittedName>
</protein>
<dbReference type="AlphaFoldDB" id="A0A2Z5G130"/>
<reference evidence="1 2" key="1">
    <citation type="journal article" date="2018" name="Front. Microbiol.">
        <title>Hydrolytic Capabilities as a Key to Environmental Success: Chitinolytic and Cellulolytic Acidobacteria From Acidic Sub-arctic Soils and Boreal Peatlands.</title>
        <authorList>
            <person name="Belova S.E."/>
            <person name="Ravin N.V."/>
            <person name="Pankratov T.A."/>
            <person name="Rakitin A.L."/>
            <person name="Ivanova A.A."/>
            <person name="Beletsky A.V."/>
            <person name="Mardanov A.V."/>
            <person name="Sinninghe Damste J.S."/>
            <person name="Dedysh S.N."/>
        </authorList>
    </citation>
    <scope>NUCLEOTIDE SEQUENCE [LARGE SCALE GENOMIC DNA]</scope>
    <source>
        <strain evidence="1 2">SBC82</strain>
    </source>
</reference>
<name>A0A2Z5G130_9BACT</name>
<dbReference type="Proteomes" id="UP000253606">
    <property type="component" value="Chromosome"/>
</dbReference>
<dbReference type="EMBL" id="CP030840">
    <property type="protein sequence ID" value="AXC12296.1"/>
    <property type="molecule type" value="Genomic_DNA"/>
</dbReference>
<dbReference type="KEGG" id="abas:ACPOL_2994"/>
<accession>A0A2Z5G130</accession>
<keyword evidence="2" id="KW-1185">Reference proteome</keyword>
<proteinExistence type="predicted"/>
<sequence length="41" mass="4648">MMNVVILTSVEEIASMPDWRCGEISDSLKSHELGYLQYSKS</sequence>